<evidence type="ECO:0000313" key="1">
    <source>
        <dbReference type="EMBL" id="GEQ07094.1"/>
    </source>
</evidence>
<dbReference type="EMBL" id="UHDK01000001">
    <property type="protein sequence ID" value="SUM34086.1"/>
    <property type="molecule type" value="Genomic_DNA"/>
</dbReference>
<accession>A0A0D0RKD3</accession>
<sequence>MKINLTLDNIYFDNDYHKENLLAYQARLKSPVKIGTQHIVEKMLNNDEELLLELKDTGDKWEFYINDNYISYVEDRRYKAVGYRMRDLDHIGLHKEQTKSGYYKITPIIYSKMPD</sequence>
<evidence type="ECO:0000313" key="3">
    <source>
        <dbReference type="Proteomes" id="UP000255277"/>
    </source>
</evidence>
<name>A0A0D0RKD3_STAGA</name>
<reference evidence="2 3" key="1">
    <citation type="submission" date="2018-06" db="EMBL/GenBank/DDBJ databases">
        <authorList>
            <consortium name="Pathogen Informatics"/>
            <person name="Doyle S."/>
        </authorList>
    </citation>
    <scope>NUCLEOTIDE SEQUENCE [LARGE SCALE GENOMIC DNA]</scope>
    <source>
        <strain evidence="2 3">NCTC12195</strain>
    </source>
</reference>
<evidence type="ECO:0000313" key="4">
    <source>
        <dbReference type="Proteomes" id="UP000321057"/>
    </source>
</evidence>
<keyword evidence="4" id="KW-1185">Reference proteome</keyword>
<dbReference type="STRING" id="1293.SH09_13150"/>
<dbReference type="Proteomes" id="UP000321057">
    <property type="component" value="Unassembled WGS sequence"/>
</dbReference>
<protein>
    <submittedName>
        <fullName evidence="2">Uncharacterized protein</fullName>
    </submittedName>
</protein>
<dbReference type="EMBL" id="BKAX01000021">
    <property type="protein sequence ID" value="GEQ07094.1"/>
    <property type="molecule type" value="Genomic_DNA"/>
</dbReference>
<dbReference type="RefSeq" id="WP_042740084.1">
    <property type="nucleotide sequence ID" value="NZ_BKAX01000021.1"/>
</dbReference>
<organism evidence="2 3">
    <name type="scientific">Staphylococcus gallinarum</name>
    <dbReference type="NCBI Taxonomy" id="1293"/>
    <lineage>
        <taxon>Bacteria</taxon>
        <taxon>Bacillati</taxon>
        <taxon>Bacillota</taxon>
        <taxon>Bacilli</taxon>
        <taxon>Bacillales</taxon>
        <taxon>Staphylococcaceae</taxon>
        <taxon>Staphylococcus</taxon>
    </lineage>
</organism>
<proteinExistence type="predicted"/>
<gene>
    <name evidence="2" type="ORF">NCTC12195_03594</name>
    <name evidence="1" type="ORF">SGA02_29220</name>
</gene>
<dbReference type="OrthoDB" id="10000775at2"/>
<dbReference type="Proteomes" id="UP000255277">
    <property type="component" value="Unassembled WGS sequence"/>
</dbReference>
<evidence type="ECO:0000313" key="2">
    <source>
        <dbReference type="EMBL" id="SUM34086.1"/>
    </source>
</evidence>
<reference evidence="1 4" key="2">
    <citation type="submission" date="2019-07" db="EMBL/GenBank/DDBJ databases">
        <title>Whole genome shotgun sequence of Staphylococcus gallinarum NBRC 109767.</title>
        <authorList>
            <person name="Hosoyama A."/>
            <person name="Uohara A."/>
            <person name="Ohji S."/>
            <person name="Ichikawa N."/>
        </authorList>
    </citation>
    <scope>NUCLEOTIDE SEQUENCE [LARGE SCALE GENOMIC DNA]</scope>
    <source>
        <strain evidence="1 4">NBRC 109767</strain>
    </source>
</reference>
<dbReference type="AlphaFoldDB" id="A0A0D0RKD3"/>